<comment type="caution">
    <text evidence="2">The sequence shown here is derived from an EMBL/GenBank/DDBJ whole genome shotgun (WGS) entry which is preliminary data.</text>
</comment>
<reference evidence="2 3" key="1">
    <citation type="journal article" date="2015" name="Genome Biol.">
        <title>Comparative genomics of Steinernema reveals deeply conserved gene regulatory networks.</title>
        <authorList>
            <person name="Dillman A.R."/>
            <person name="Macchietto M."/>
            <person name="Porter C.F."/>
            <person name="Rogers A."/>
            <person name="Williams B."/>
            <person name="Antoshechkin I."/>
            <person name="Lee M.M."/>
            <person name="Goodwin Z."/>
            <person name="Lu X."/>
            <person name="Lewis E.E."/>
            <person name="Goodrich-Blair H."/>
            <person name="Stock S.P."/>
            <person name="Adams B.J."/>
            <person name="Sternberg P.W."/>
            <person name="Mortazavi A."/>
        </authorList>
    </citation>
    <scope>NUCLEOTIDE SEQUENCE [LARGE SCALE GENOMIC DNA]</scope>
    <source>
        <strain evidence="2 3">ALL</strain>
    </source>
</reference>
<organism evidence="2 3">
    <name type="scientific">Steinernema carpocapsae</name>
    <name type="common">Entomopathogenic nematode</name>
    <dbReference type="NCBI Taxonomy" id="34508"/>
    <lineage>
        <taxon>Eukaryota</taxon>
        <taxon>Metazoa</taxon>
        <taxon>Ecdysozoa</taxon>
        <taxon>Nematoda</taxon>
        <taxon>Chromadorea</taxon>
        <taxon>Rhabditida</taxon>
        <taxon>Tylenchina</taxon>
        <taxon>Panagrolaimomorpha</taxon>
        <taxon>Strongyloidoidea</taxon>
        <taxon>Steinernematidae</taxon>
        <taxon>Steinernema</taxon>
    </lineage>
</organism>
<evidence type="ECO:0000313" key="3">
    <source>
        <dbReference type="Proteomes" id="UP000298663"/>
    </source>
</evidence>
<dbReference type="AlphaFoldDB" id="A0A4U5M4C5"/>
<reference evidence="2 3" key="2">
    <citation type="journal article" date="2019" name="G3 (Bethesda)">
        <title>Hybrid Assembly of the Genome of the Entomopathogenic Nematode Steinernema carpocapsae Identifies the X-Chromosome.</title>
        <authorList>
            <person name="Serra L."/>
            <person name="Macchietto M."/>
            <person name="Macias-Munoz A."/>
            <person name="McGill C.J."/>
            <person name="Rodriguez I.M."/>
            <person name="Rodriguez B."/>
            <person name="Murad R."/>
            <person name="Mortazavi A."/>
        </authorList>
    </citation>
    <scope>NUCLEOTIDE SEQUENCE [LARGE SCALE GENOMIC DNA]</scope>
    <source>
        <strain evidence="2 3">ALL</strain>
    </source>
</reference>
<gene>
    <name evidence="2" type="ORF">L596_027439</name>
</gene>
<accession>A0A4U5M4C5</accession>
<sequence length="560" mass="62544">MRCLIILAVTILITTITARASSSCSPTSPGAIITPDLPFTLFASSNVSEINLSASTCVFVYSANVLQSQDANDLSQITFQERKKDGSCSNFTKASDFVGQSDYKEFDLGYFCFDDSTTSVYFGRGDQFDYMSEYSMGWRRTILLFLEKEKVVGPCQSSTSFGRPNIPGNVHGIIFDLWHEDPNYASVSADCPAYFLTPTGVTEIDDPKASVCPLVQFKTHLTPPPEISLTIETVQNGLRNISDPVITEFSSQNFENLNSLSILCNVIVVKTNASIWVNYTLEVKNKNGELSHPEVCKLGQHFAAPMNDLLLSSDPYGLEMFDYEITTDASFQNSIFEFYFDPLVADCVSLNFDCVFTNGTSQPYKNPSSPFVLDSLKSAVISFRREKASTCSAVEVKIHYSVSQFIPTTTTTVPSPTTTMDHIPHPCNVSYQRMSSLTPPAMLFLGDVTDVLVPTEPVCLYYYSSVQFDPSQLRFQPAFFNGSTEECYAPMPVSYFTSFNKTYNVTYGRYCFKNAERIYIHKGIWSLIKRVSTRNGGQQFFYFCLNGSLKEDPVRTLEAK</sequence>
<keyword evidence="1" id="KW-0732">Signal</keyword>
<dbReference type="EMBL" id="AZBU02000010">
    <property type="protein sequence ID" value="TKR63630.1"/>
    <property type="molecule type" value="Genomic_DNA"/>
</dbReference>
<evidence type="ECO:0000256" key="1">
    <source>
        <dbReference type="SAM" id="SignalP"/>
    </source>
</evidence>
<dbReference type="Proteomes" id="UP000298663">
    <property type="component" value="Unassembled WGS sequence"/>
</dbReference>
<name>A0A4U5M4C5_STECR</name>
<proteinExistence type="predicted"/>
<keyword evidence="3" id="KW-1185">Reference proteome</keyword>
<protein>
    <recommendedName>
        <fullName evidence="4">CUB domain-containing protein</fullName>
    </recommendedName>
</protein>
<feature type="signal peptide" evidence="1">
    <location>
        <begin position="1"/>
        <end position="20"/>
    </location>
</feature>
<evidence type="ECO:0008006" key="4">
    <source>
        <dbReference type="Google" id="ProtNLM"/>
    </source>
</evidence>
<evidence type="ECO:0000313" key="2">
    <source>
        <dbReference type="EMBL" id="TKR63630.1"/>
    </source>
</evidence>
<feature type="chain" id="PRO_5021012988" description="CUB domain-containing protein" evidence="1">
    <location>
        <begin position="21"/>
        <end position="560"/>
    </location>
</feature>